<keyword evidence="4" id="KW-0804">Transcription</keyword>
<keyword evidence="3" id="KW-0805">Transcription regulation</keyword>
<evidence type="ECO:0000313" key="9">
    <source>
        <dbReference type="Proteomes" id="UP000650582"/>
    </source>
</evidence>
<dbReference type="AlphaFoldDB" id="A0A8H7LDB0"/>
<dbReference type="CDD" id="cd12148">
    <property type="entry name" value="fungal_TF_MHR"/>
    <property type="match status" value="1"/>
</dbReference>
<dbReference type="GO" id="GO:0003677">
    <property type="term" value="F:DNA binding"/>
    <property type="evidence" value="ECO:0007669"/>
    <property type="project" value="InterPro"/>
</dbReference>
<evidence type="ECO:0000256" key="2">
    <source>
        <dbReference type="ARBA" id="ARBA00022723"/>
    </source>
</evidence>
<dbReference type="GO" id="GO:0000981">
    <property type="term" value="F:DNA-binding transcription factor activity, RNA polymerase II-specific"/>
    <property type="evidence" value="ECO:0007669"/>
    <property type="project" value="InterPro"/>
</dbReference>
<evidence type="ECO:0000256" key="3">
    <source>
        <dbReference type="ARBA" id="ARBA00023015"/>
    </source>
</evidence>
<protein>
    <submittedName>
        <fullName evidence="8">Fungal specific transcription factor domain</fullName>
    </submittedName>
</protein>
<dbReference type="PROSITE" id="PS50048">
    <property type="entry name" value="ZN2_CY6_FUNGAL_2"/>
    <property type="match status" value="1"/>
</dbReference>
<feature type="region of interest" description="Disordered" evidence="6">
    <location>
        <begin position="133"/>
        <end position="191"/>
    </location>
</feature>
<dbReference type="GO" id="GO:0006351">
    <property type="term" value="P:DNA-templated transcription"/>
    <property type="evidence" value="ECO:0007669"/>
    <property type="project" value="InterPro"/>
</dbReference>
<dbReference type="Pfam" id="PF00172">
    <property type="entry name" value="Zn_clus"/>
    <property type="match status" value="1"/>
</dbReference>
<accession>A0A8H7LDB0</accession>
<dbReference type="Gene3D" id="4.10.240.10">
    <property type="entry name" value="Zn(2)-C6 fungal-type DNA-binding domain"/>
    <property type="match status" value="1"/>
</dbReference>
<evidence type="ECO:0000313" key="8">
    <source>
        <dbReference type="EMBL" id="KAF8667467.1"/>
    </source>
</evidence>
<reference evidence="8" key="1">
    <citation type="submission" date="2020-09" db="EMBL/GenBank/DDBJ databases">
        <title>Comparative genome analyses of four rice-infecting Rhizoctonia solani isolates reveal extensive enrichment of homogalacturonan modification genes.</title>
        <authorList>
            <person name="Lee D.-Y."/>
            <person name="Jeon J."/>
            <person name="Kim K.-T."/>
            <person name="Cheong K."/>
            <person name="Song H."/>
            <person name="Choi G."/>
            <person name="Ko J."/>
            <person name="Opiyo S.O."/>
            <person name="Zuo S."/>
            <person name="Madhav S."/>
            <person name="Lee Y.-H."/>
            <person name="Wang G.-L."/>
        </authorList>
    </citation>
    <scope>NUCLEOTIDE SEQUENCE</scope>
    <source>
        <strain evidence="8">AG1-IA YN-7</strain>
    </source>
</reference>
<comment type="caution">
    <text evidence="8">The sequence shown here is derived from an EMBL/GenBank/DDBJ whole genome shotgun (WGS) entry which is preliminary data.</text>
</comment>
<dbReference type="InterPro" id="IPR007219">
    <property type="entry name" value="XnlR_reg_dom"/>
</dbReference>
<dbReference type="Proteomes" id="UP000650582">
    <property type="component" value="Unassembled WGS sequence"/>
</dbReference>
<dbReference type="PANTHER" id="PTHR47338:SF29">
    <property type="entry name" value="ZN(2)-C6 FUNGAL-TYPE DOMAIN-CONTAINING PROTEIN"/>
    <property type="match status" value="1"/>
</dbReference>
<organism evidence="8 9">
    <name type="scientific">Rhizoctonia solani</name>
    <dbReference type="NCBI Taxonomy" id="456999"/>
    <lineage>
        <taxon>Eukaryota</taxon>
        <taxon>Fungi</taxon>
        <taxon>Dikarya</taxon>
        <taxon>Basidiomycota</taxon>
        <taxon>Agaricomycotina</taxon>
        <taxon>Agaricomycetes</taxon>
        <taxon>Cantharellales</taxon>
        <taxon>Ceratobasidiaceae</taxon>
        <taxon>Rhizoctonia</taxon>
    </lineage>
</organism>
<feature type="region of interest" description="Disordered" evidence="6">
    <location>
        <begin position="1"/>
        <end position="21"/>
    </location>
</feature>
<feature type="region of interest" description="Disordered" evidence="6">
    <location>
        <begin position="98"/>
        <end position="118"/>
    </location>
</feature>
<feature type="compositionally biased region" description="Low complexity" evidence="6">
    <location>
        <begin position="146"/>
        <end position="157"/>
    </location>
</feature>
<dbReference type="GO" id="GO:0008270">
    <property type="term" value="F:zinc ion binding"/>
    <property type="evidence" value="ECO:0007669"/>
    <property type="project" value="InterPro"/>
</dbReference>
<evidence type="ECO:0000256" key="1">
    <source>
        <dbReference type="ARBA" id="ARBA00004123"/>
    </source>
</evidence>
<feature type="domain" description="Zn(2)-C6 fungal-type" evidence="7">
    <location>
        <begin position="27"/>
        <end position="73"/>
    </location>
</feature>
<dbReference type="InterPro" id="IPR050815">
    <property type="entry name" value="TF_fung"/>
</dbReference>
<gene>
    <name evidence="8" type="ORF">RHS04_09315</name>
</gene>
<keyword evidence="2" id="KW-0479">Metal-binding</keyword>
<evidence type="ECO:0000256" key="6">
    <source>
        <dbReference type="SAM" id="MobiDB-lite"/>
    </source>
</evidence>
<dbReference type="SMART" id="SM00066">
    <property type="entry name" value="GAL4"/>
    <property type="match status" value="1"/>
</dbReference>
<feature type="compositionally biased region" description="Polar residues" evidence="6">
    <location>
        <begin position="164"/>
        <end position="175"/>
    </location>
</feature>
<dbReference type="SMART" id="SM00906">
    <property type="entry name" value="Fungal_trans"/>
    <property type="match status" value="1"/>
</dbReference>
<dbReference type="EMBL" id="JACYCC010000368">
    <property type="protein sequence ID" value="KAF8667467.1"/>
    <property type="molecule type" value="Genomic_DNA"/>
</dbReference>
<evidence type="ECO:0000256" key="5">
    <source>
        <dbReference type="ARBA" id="ARBA00023242"/>
    </source>
</evidence>
<proteinExistence type="predicted"/>
<evidence type="ECO:0000259" key="7">
    <source>
        <dbReference type="PROSITE" id="PS50048"/>
    </source>
</evidence>
<dbReference type="Pfam" id="PF04082">
    <property type="entry name" value="Fungal_trans"/>
    <property type="match status" value="1"/>
</dbReference>
<sequence>MPKDTSSSIAHHGHGQQPVIPLKRNQACRQCRKRKMKCDAQRPCRGCVRSHGTIVANLVKAGQPFPPVPECTYDGDYDEDGEVHLPPQVAHIGAPGNAIAQHSDSHHHGHGSPHHEDGTQHIRAGVAATTISPRNQHSHHTQAFHSSGLSTSVGSSGPHRSDSVGASVSPISPFSSGPMPGMEHSPELGQNSVPLFDTIPSGYSTDLPSPEILLHLVQTFFQCQIFANTLLHRSSFLSRLQLPPSHPQYPSNALLHAICADASLYGAQGGTTGPNGISGFGAMHAGLCMAKALEDASMGKRLLETVQAFIVMSWWQHANARWSELWISTGLTIRYCIPLGLSKSITFDDMFSGAVGGVSGHSTNWKVDTIMQPTTDSTEVELRRRAFWHAYMLDRVQGAATAWPMAVDDLDIGQELPLTQSAFDAGVLPPDVQLQRLSSPGLLTTHALNATDSFILYVKSVMLMSRVSNFNVRLRTRHGHMADLPQSPAFKTLESQIASFRLSFPKKFRDPFANGVDPILLMAHTIPLMATIILQEPHSSASLDCAPSIKCLEATRLVLDGVYRLSSTSFDFSHLTNVFTFFWTVGSKVLMRKYAKVLEADEQAEATLIRNEIEVFRLAMIRQRLPHSVRNARITLELCEEVENRRSKVGHGNRLLASGGISPQETIEDVSQPSTGGTDLSFEGLPFASGISWSLPNGPNDGFSGLPSMDMMAGIASSGLVFFQ</sequence>
<comment type="subcellular location">
    <subcellularLocation>
        <location evidence="1">Nucleus</location>
    </subcellularLocation>
</comment>
<dbReference type="InterPro" id="IPR001138">
    <property type="entry name" value="Zn2Cys6_DnaBD"/>
</dbReference>
<dbReference type="GO" id="GO:0005634">
    <property type="term" value="C:nucleus"/>
    <property type="evidence" value="ECO:0007669"/>
    <property type="project" value="UniProtKB-SubCell"/>
</dbReference>
<dbReference type="SUPFAM" id="SSF57701">
    <property type="entry name" value="Zn2/Cys6 DNA-binding domain"/>
    <property type="match status" value="1"/>
</dbReference>
<dbReference type="PANTHER" id="PTHR47338">
    <property type="entry name" value="ZN(II)2CYS6 TRANSCRIPTION FACTOR (EUROFUNG)-RELATED"/>
    <property type="match status" value="1"/>
</dbReference>
<dbReference type="InterPro" id="IPR036864">
    <property type="entry name" value="Zn2-C6_fun-type_DNA-bd_sf"/>
</dbReference>
<evidence type="ECO:0000256" key="4">
    <source>
        <dbReference type="ARBA" id="ARBA00023163"/>
    </source>
</evidence>
<keyword evidence="5" id="KW-0539">Nucleus</keyword>
<dbReference type="CDD" id="cd00067">
    <property type="entry name" value="GAL4"/>
    <property type="match status" value="1"/>
</dbReference>
<name>A0A8H7LDB0_9AGAM</name>